<gene>
    <name evidence="2" type="ORF">R3P38DRAFT_3360531</name>
</gene>
<keyword evidence="1" id="KW-0472">Membrane</keyword>
<evidence type="ECO:0000256" key="1">
    <source>
        <dbReference type="SAM" id="Phobius"/>
    </source>
</evidence>
<organism evidence="2 3">
    <name type="scientific">Favolaschia claudopus</name>
    <dbReference type="NCBI Taxonomy" id="2862362"/>
    <lineage>
        <taxon>Eukaryota</taxon>
        <taxon>Fungi</taxon>
        <taxon>Dikarya</taxon>
        <taxon>Basidiomycota</taxon>
        <taxon>Agaricomycotina</taxon>
        <taxon>Agaricomycetes</taxon>
        <taxon>Agaricomycetidae</taxon>
        <taxon>Agaricales</taxon>
        <taxon>Marasmiineae</taxon>
        <taxon>Mycenaceae</taxon>
        <taxon>Favolaschia</taxon>
    </lineage>
</organism>
<dbReference type="Proteomes" id="UP001362999">
    <property type="component" value="Unassembled WGS sequence"/>
</dbReference>
<evidence type="ECO:0000313" key="3">
    <source>
        <dbReference type="Proteomes" id="UP001362999"/>
    </source>
</evidence>
<name>A0AAW0AXA8_9AGAR</name>
<protein>
    <submittedName>
        <fullName evidence="2">Uncharacterized protein</fullName>
    </submittedName>
</protein>
<keyword evidence="1" id="KW-0812">Transmembrane</keyword>
<feature type="transmembrane region" description="Helical" evidence="1">
    <location>
        <begin position="27"/>
        <end position="55"/>
    </location>
</feature>
<dbReference type="AlphaFoldDB" id="A0AAW0AXA8"/>
<feature type="transmembrane region" description="Helical" evidence="1">
    <location>
        <begin position="116"/>
        <end position="140"/>
    </location>
</feature>
<comment type="caution">
    <text evidence="2">The sequence shown here is derived from an EMBL/GenBank/DDBJ whole genome shotgun (WGS) entry which is preliminary data.</text>
</comment>
<keyword evidence="1" id="KW-1133">Transmembrane helix</keyword>
<sequence>MTAETKWSDLRDNVAGVLYLSGIFGKFIGFVLSAVVVVAYCLAYSVGLAMLTNILGHSILSLAQPNIYIPTLRSVMFSSMWGSLVVSGCFIVVILAVKPGWNAGFSQNMSQMRFLWTAIAFELAGLPMSVVTNVIGVCILRRHAFSSSLPNLQDAAKVGAVGSLLGAGMRWHIWRLRFTVAKPENIEVGVTEKTKPAV</sequence>
<feature type="transmembrane region" description="Helical" evidence="1">
    <location>
        <begin position="75"/>
        <end position="96"/>
    </location>
</feature>
<accession>A0AAW0AXA8</accession>
<evidence type="ECO:0000313" key="2">
    <source>
        <dbReference type="EMBL" id="KAK7017733.1"/>
    </source>
</evidence>
<dbReference type="EMBL" id="JAWWNJ010000047">
    <property type="protein sequence ID" value="KAK7017733.1"/>
    <property type="molecule type" value="Genomic_DNA"/>
</dbReference>
<keyword evidence="3" id="KW-1185">Reference proteome</keyword>
<proteinExistence type="predicted"/>
<reference evidence="2 3" key="1">
    <citation type="journal article" date="2024" name="J Genomics">
        <title>Draft genome sequencing and assembly of Favolaschia claudopus CIRM-BRFM 2984 isolated from oak limbs.</title>
        <authorList>
            <person name="Navarro D."/>
            <person name="Drula E."/>
            <person name="Chaduli D."/>
            <person name="Cazenave R."/>
            <person name="Ahrendt S."/>
            <person name="Wang J."/>
            <person name="Lipzen A."/>
            <person name="Daum C."/>
            <person name="Barry K."/>
            <person name="Grigoriev I.V."/>
            <person name="Favel A."/>
            <person name="Rosso M.N."/>
            <person name="Martin F."/>
        </authorList>
    </citation>
    <scope>NUCLEOTIDE SEQUENCE [LARGE SCALE GENOMIC DNA]</scope>
    <source>
        <strain evidence="2 3">CIRM-BRFM 2984</strain>
    </source>
</reference>